<dbReference type="AlphaFoldDB" id="A0AAW3FDK5"/>
<accession>A0AAW3FDK5</accession>
<dbReference type="EMBL" id="JRNJ01000104">
    <property type="protein sequence ID" value="KGF24847.1"/>
    <property type="molecule type" value="Genomic_DNA"/>
</dbReference>
<reference evidence="2 3" key="1">
    <citation type="submission" date="2014-07" db="EMBL/GenBank/DDBJ databases">
        <authorList>
            <person name="McCorrison J."/>
            <person name="Sanka R."/>
            <person name="Torralba M."/>
            <person name="Gillis M."/>
            <person name="Haft D.H."/>
            <person name="Methe B."/>
            <person name="Sutton G."/>
            <person name="Nelson K.E."/>
        </authorList>
    </citation>
    <scope>NUCLEOTIDE SEQUENCE [LARGE SCALE GENOMIC DNA]</scope>
    <source>
        <strain evidence="2 3">DNF00424</strain>
    </source>
</reference>
<keyword evidence="1" id="KW-0175">Coiled coil</keyword>
<protein>
    <submittedName>
        <fullName evidence="2">Uncharacterized protein</fullName>
    </submittedName>
</protein>
<name>A0AAW3FDK5_9BACT</name>
<evidence type="ECO:0000313" key="2">
    <source>
        <dbReference type="EMBL" id="KGF24847.1"/>
    </source>
</evidence>
<evidence type="ECO:0000313" key="3">
    <source>
        <dbReference type="Proteomes" id="UP000029533"/>
    </source>
</evidence>
<gene>
    <name evidence="2" type="ORF">HMPREF2132_11150</name>
</gene>
<dbReference type="RefSeq" id="WP_036871018.1">
    <property type="nucleotide sequence ID" value="NZ_JRNJ01000104.1"/>
</dbReference>
<sequence length="140" mass="16733">MKNETKLKKVIAFLEENNIKYRQRKNVWDGHSDIFLPDTRVAIKIDGEDRERFYKTHKGRSYPVFIRDEDSPKFVLEKIQNTIVKSMMKEQELLMRKKQKEENRRINAEQMKLCAERKAAKAAMEARKAARRGDRRYGTK</sequence>
<organism evidence="2 3">
    <name type="scientific">Prevotella histicola JCM 15637 = DNF00424</name>
    <dbReference type="NCBI Taxonomy" id="1236504"/>
    <lineage>
        <taxon>Bacteria</taxon>
        <taxon>Pseudomonadati</taxon>
        <taxon>Bacteroidota</taxon>
        <taxon>Bacteroidia</taxon>
        <taxon>Bacteroidales</taxon>
        <taxon>Prevotellaceae</taxon>
        <taxon>Prevotella</taxon>
    </lineage>
</organism>
<proteinExistence type="predicted"/>
<dbReference type="Proteomes" id="UP000029533">
    <property type="component" value="Unassembled WGS sequence"/>
</dbReference>
<comment type="caution">
    <text evidence="2">The sequence shown here is derived from an EMBL/GenBank/DDBJ whole genome shotgun (WGS) entry which is preliminary data.</text>
</comment>
<evidence type="ECO:0000256" key="1">
    <source>
        <dbReference type="SAM" id="Coils"/>
    </source>
</evidence>
<feature type="coiled-coil region" evidence="1">
    <location>
        <begin position="84"/>
        <end position="118"/>
    </location>
</feature>